<dbReference type="AlphaFoldDB" id="A0A8T0RMC2"/>
<organism evidence="3 4">
    <name type="scientific">Panicum virgatum</name>
    <name type="common">Blackwell switchgrass</name>
    <dbReference type="NCBI Taxonomy" id="38727"/>
    <lineage>
        <taxon>Eukaryota</taxon>
        <taxon>Viridiplantae</taxon>
        <taxon>Streptophyta</taxon>
        <taxon>Embryophyta</taxon>
        <taxon>Tracheophyta</taxon>
        <taxon>Spermatophyta</taxon>
        <taxon>Magnoliopsida</taxon>
        <taxon>Liliopsida</taxon>
        <taxon>Poales</taxon>
        <taxon>Poaceae</taxon>
        <taxon>PACMAD clade</taxon>
        <taxon>Panicoideae</taxon>
        <taxon>Panicodae</taxon>
        <taxon>Paniceae</taxon>
        <taxon>Panicinae</taxon>
        <taxon>Panicum</taxon>
        <taxon>Panicum sect. Hiantes</taxon>
    </lineage>
</organism>
<feature type="domain" description="F-box" evidence="2">
    <location>
        <begin position="23"/>
        <end position="58"/>
    </location>
</feature>
<accession>A0A8T0RMC2</accession>
<dbReference type="InterPro" id="IPR036047">
    <property type="entry name" value="F-box-like_dom_sf"/>
</dbReference>
<gene>
    <name evidence="3" type="ORF">PVAP13_5NG033500</name>
</gene>
<dbReference type="Proteomes" id="UP000823388">
    <property type="component" value="Chromosome 5N"/>
</dbReference>
<sequence length="417" mass="45448">MAAAEAIPPGGGAGDAPPAVTPDLDDGVVSDILHRLPTKDAYGLTVVCPRWREIVFGPAFLSRHLSPRPLPLLDDRPRALILQPRCKIGFALNLPLDPKYTSKPRHYKAVKPPTPDLCDTAADNFILRGLYSTGADDDALVELEDPDQPADVSVEAEDYAVFFERTVPLLDISFVASHGRLLLGRSRTSYYVCHPAANRWLVLPPPPIPPTSDTASGHHYDLDAATGRVSFTVVLLVRARRRRLLVGTFSSATGRWDTTHPPGPQGAEQRLGAASPGIRVGTSFYWLSRRRGHVVRYDAARGRASVVRDPPEAEGSKGRLWRSLGSAGGCLRLCVFDIRDEESANMLPHDGVEGVHGMALDFAGACSDSIFVDKNQLLLRYNLVSGDKVKLAGLFRADGKLAALYDRVRVFPFYRSG</sequence>
<proteinExistence type="predicted"/>
<comment type="caution">
    <text evidence="3">The sequence shown here is derived from an EMBL/GenBank/DDBJ whole genome shotgun (WGS) entry which is preliminary data.</text>
</comment>
<dbReference type="InterPro" id="IPR001810">
    <property type="entry name" value="F-box_dom"/>
</dbReference>
<evidence type="ECO:0000259" key="2">
    <source>
        <dbReference type="Pfam" id="PF00646"/>
    </source>
</evidence>
<dbReference type="EMBL" id="CM029046">
    <property type="protein sequence ID" value="KAG2586285.1"/>
    <property type="molecule type" value="Genomic_DNA"/>
</dbReference>
<evidence type="ECO:0000313" key="3">
    <source>
        <dbReference type="EMBL" id="KAG2586285.1"/>
    </source>
</evidence>
<feature type="region of interest" description="Disordered" evidence="1">
    <location>
        <begin position="1"/>
        <end position="21"/>
    </location>
</feature>
<dbReference type="InterPro" id="IPR050796">
    <property type="entry name" value="SCF_F-box_component"/>
</dbReference>
<keyword evidence="4" id="KW-1185">Reference proteome</keyword>
<evidence type="ECO:0000256" key="1">
    <source>
        <dbReference type="SAM" id="MobiDB-lite"/>
    </source>
</evidence>
<evidence type="ECO:0000313" key="4">
    <source>
        <dbReference type="Proteomes" id="UP000823388"/>
    </source>
</evidence>
<dbReference type="PANTHER" id="PTHR31672">
    <property type="entry name" value="BNACNNG10540D PROTEIN"/>
    <property type="match status" value="1"/>
</dbReference>
<dbReference type="SUPFAM" id="SSF81383">
    <property type="entry name" value="F-box domain"/>
    <property type="match status" value="1"/>
</dbReference>
<dbReference type="Pfam" id="PF00646">
    <property type="entry name" value="F-box"/>
    <property type="match status" value="1"/>
</dbReference>
<name>A0A8T0RMC2_PANVG</name>
<reference evidence="3" key="1">
    <citation type="submission" date="2020-05" db="EMBL/GenBank/DDBJ databases">
        <title>WGS assembly of Panicum virgatum.</title>
        <authorList>
            <person name="Lovell J.T."/>
            <person name="Jenkins J."/>
            <person name="Shu S."/>
            <person name="Juenger T.E."/>
            <person name="Schmutz J."/>
        </authorList>
    </citation>
    <scope>NUCLEOTIDE SEQUENCE</scope>
    <source>
        <strain evidence="3">AP13</strain>
    </source>
</reference>
<protein>
    <recommendedName>
        <fullName evidence="2">F-box domain-containing protein</fullName>
    </recommendedName>
</protein>